<dbReference type="AlphaFoldDB" id="A0AAV4VT08"/>
<feature type="compositionally biased region" description="Polar residues" evidence="1">
    <location>
        <begin position="79"/>
        <end position="88"/>
    </location>
</feature>
<protein>
    <submittedName>
        <fullName evidence="2">Uncharacterized protein</fullName>
    </submittedName>
</protein>
<accession>A0AAV4VT08</accession>
<evidence type="ECO:0000256" key="1">
    <source>
        <dbReference type="SAM" id="MobiDB-lite"/>
    </source>
</evidence>
<proteinExistence type="predicted"/>
<evidence type="ECO:0000313" key="3">
    <source>
        <dbReference type="Proteomes" id="UP001054945"/>
    </source>
</evidence>
<sequence>MHGTHHRGSGSTKCTHSCLPISLVKVSNGGMATLTFSPTGFQIRRFYDEAKFFRGLKPLETGGDWQLDGNGMKKENDLSTHGTSRIVS</sequence>
<reference evidence="2 3" key="1">
    <citation type="submission" date="2021-06" db="EMBL/GenBank/DDBJ databases">
        <title>Caerostris extrusa draft genome.</title>
        <authorList>
            <person name="Kono N."/>
            <person name="Arakawa K."/>
        </authorList>
    </citation>
    <scope>NUCLEOTIDE SEQUENCE [LARGE SCALE GENOMIC DNA]</scope>
</reference>
<dbReference type="Proteomes" id="UP001054945">
    <property type="component" value="Unassembled WGS sequence"/>
</dbReference>
<dbReference type="EMBL" id="BPLR01014950">
    <property type="protein sequence ID" value="GIY72480.1"/>
    <property type="molecule type" value="Genomic_DNA"/>
</dbReference>
<name>A0AAV4VT08_CAEEX</name>
<comment type="caution">
    <text evidence="2">The sequence shown here is derived from an EMBL/GenBank/DDBJ whole genome shotgun (WGS) entry which is preliminary data.</text>
</comment>
<evidence type="ECO:0000313" key="2">
    <source>
        <dbReference type="EMBL" id="GIY72480.1"/>
    </source>
</evidence>
<gene>
    <name evidence="2" type="ORF">CEXT_712381</name>
</gene>
<organism evidence="2 3">
    <name type="scientific">Caerostris extrusa</name>
    <name type="common">Bark spider</name>
    <name type="synonym">Caerostris bankana</name>
    <dbReference type="NCBI Taxonomy" id="172846"/>
    <lineage>
        <taxon>Eukaryota</taxon>
        <taxon>Metazoa</taxon>
        <taxon>Ecdysozoa</taxon>
        <taxon>Arthropoda</taxon>
        <taxon>Chelicerata</taxon>
        <taxon>Arachnida</taxon>
        <taxon>Araneae</taxon>
        <taxon>Araneomorphae</taxon>
        <taxon>Entelegynae</taxon>
        <taxon>Araneoidea</taxon>
        <taxon>Araneidae</taxon>
        <taxon>Caerostris</taxon>
    </lineage>
</organism>
<feature type="region of interest" description="Disordered" evidence="1">
    <location>
        <begin position="64"/>
        <end position="88"/>
    </location>
</feature>
<keyword evidence="3" id="KW-1185">Reference proteome</keyword>